<dbReference type="RefSeq" id="XP_012655526.1">
    <property type="nucleotide sequence ID" value="XM_012800072.1"/>
</dbReference>
<dbReference type="SUPFAM" id="SSF52047">
    <property type="entry name" value="RNI-like"/>
    <property type="match status" value="1"/>
</dbReference>
<dbReference type="Gene3D" id="3.80.10.10">
    <property type="entry name" value="Ribonuclease Inhibitor"/>
    <property type="match status" value="1"/>
</dbReference>
<evidence type="ECO:0008006" key="3">
    <source>
        <dbReference type="Google" id="ProtNLM"/>
    </source>
</evidence>
<dbReference type="GeneID" id="24441330"/>
<name>W7WYJ2_TETTS</name>
<sequence>MSNQVQKYFSTKDFINSNLKMHQNMELIFGLQNLNEVDAAFISDFLSSCTNLIYLKLSIQQFQLITEICQTMIQLYSQEILYHLYKNQYHWRLIQAQMKFKTMVQKVCANFLQNVQIYLIQSQIYSNQNYIQDEGIQYICQSLGLCQNILTLELDLSSNYADNLDNNLQSRKRILKMSRLVNKQIQF</sequence>
<evidence type="ECO:0000313" key="1">
    <source>
        <dbReference type="EMBL" id="EWS71940.1"/>
    </source>
</evidence>
<gene>
    <name evidence="1" type="ORF">TTHERM_000994239</name>
</gene>
<dbReference type="Proteomes" id="UP000009168">
    <property type="component" value="Unassembled WGS sequence"/>
</dbReference>
<keyword evidence="2" id="KW-1185">Reference proteome</keyword>
<proteinExistence type="predicted"/>
<dbReference type="InParanoid" id="W7WYJ2"/>
<dbReference type="EMBL" id="GG662458">
    <property type="protein sequence ID" value="EWS71940.1"/>
    <property type="molecule type" value="Genomic_DNA"/>
</dbReference>
<dbReference type="AlphaFoldDB" id="W7WYJ2"/>
<protein>
    <recommendedName>
        <fullName evidence="3">Kinase domain protein</fullName>
    </recommendedName>
</protein>
<accession>W7WYJ2</accession>
<reference evidence="2" key="1">
    <citation type="journal article" date="2006" name="PLoS Biol.">
        <title>Macronuclear genome sequence of the ciliate Tetrahymena thermophila, a model eukaryote.</title>
        <authorList>
            <person name="Eisen J.A."/>
            <person name="Coyne R.S."/>
            <person name="Wu M."/>
            <person name="Wu D."/>
            <person name="Thiagarajan M."/>
            <person name="Wortman J.R."/>
            <person name="Badger J.H."/>
            <person name="Ren Q."/>
            <person name="Amedeo P."/>
            <person name="Jones K.M."/>
            <person name="Tallon L.J."/>
            <person name="Delcher A.L."/>
            <person name="Salzberg S.L."/>
            <person name="Silva J.C."/>
            <person name="Haas B.J."/>
            <person name="Majoros W.H."/>
            <person name="Farzad M."/>
            <person name="Carlton J.M."/>
            <person name="Smith R.K. Jr."/>
            <person name="Garg J."/>
            <person name="Pearlman R.E."/>
            <person name="Karrer K.M."/>
            <person name="Sun L."/>
            <person name="Manning G."/>
            <person name="Elde N.C."/>
            <person name="Turkewitz A.P."/>
            <person name="Asai D.J."/>
            <person name="Wilkes D.E."/>
            <person name="Wang Y."/>
            <person name="Cai H."/>
            <person name="Collins K."/>
            <person name="Stewart B.A."/>
            <person name="Lee S.R."/>
            <person name="Wilamowska K."/>
            <person name="Weinberg Z."/>
            <person name="Ruzzo W.L."/>
            <person name="Wloga D."/>
            <person name="Gaertig J."/>
            <person name="Frankel J."/>
            <person name="Tsao C.-C."/>
            <person name="Gorovsky M.A."/>
            <person name="Keeling P.J."/>
            <person name="Waller R.F."/>
            <person name="Patron N.J."/>
            <person name="Cherry J.M."/>
            <person name="Stover N.A."/>
            <person name="Krieger C.J."/>
            <person name="del Toro C."/>
            <person name="Ryder H.F."/>
            <person name="Williamson S.C."/>
            <person name="Barbeau R.A."/>
            <person name="Hamilton E.P."/>
            <person name="Orias E."/>
        </authorList>
    </citation>
    <scope>NUCLEOTIDE SEQUENCE [LARGE SCALE GENOMIC DNA]</scope>
    <source>
        <strain evidence="2">SB210</strain>
    </source>
</reference>
<dbReference type="InterPro" id="IPR032675">
    <property type="entry name" value="LRR_dom_sf"/>
</dbReference>
<evidence type="ECO:0000313" key="2">
    <source>
        <dbReference type="Proteomes" id="UP000009168"/>
    </source>
</evidence>
<organism evidence="1 2">
    <name type="scientific">Tetrahymena thermophila (strain SB210)</name>
    <dbReference type="NCBI Taxonomy" id="312017"/>
    <lineage>
        <taxon>Eukaryota</taxon>
        <taxon>Sar</taxon>
        <taxon>Alveolata</taxon>
        <taxon>Ciliophora</taxon>
        <taxon>Intramacronucleata</taxon>
        <taxon>Oligohymenophorea</taxon>
        <taxon>Hymenostomatida</taxon>
        <taxon>Tetrahymenina</taxon>
        <taxon>Tetrahymenidae</taxon>
        <taxon>Tetrahymena</taxon>
    </lineage>
</organism>
<dbReference type="KEGG" id="tet:TTHERM_000994239"/>